<dbReference type="Pfam" id="PF00730">
    <property type="entry name" value="HhH-GPD"/>
    <property type="match status" value="1"/>
</dbReference>
<dbReference type="eggNOG" id="KOG1921">
    <property type="taxonomic scope" value="Eukaryota"/>
</dbReference>
<dbReference type="InterPro" id="IPR030841">
    <property type="entry name" value="NTH1"/>
</dbReference>
<keyword evidence="10" id="KW-0472">Membrane</keyword>
<feature type="compositionally biased region" description="Basic and acidic residues" evidence="9">
    <location>
        <begin position="1"/>
        <end position="11"/>
    </location>
</feature>
<dbReference type="VEuPathDB" id="FungiDB:JI435_307120"/>
<comment type="catalytic activity">
    <reaction evidence="7 8">
        <text>2'-deoxyribonucleotide-(2'-deoxyribose 5'-phosphate)-2'-deoxyribonucleotide-DNA = a 3'-end 2'-deoxyribonucleotide-(2,3-dehydro-2,3-deoxyribose 5'-phosphate)-DNA + a 5'-end 5'-phospho-2'-deoxyribonucleoside-DNA + H(+)</text>
        <dbReference type="Rhea" id="RHEA:66592"/>
        <dbReference type="Rhea" id="RHEA-COMP:13180"/>
        <dbReference type="Rhea" id="RHEA-COMP:16897"/>
        <dbReference type="Rhea" id="RHEA-COMP:17067"/>
        <dbReference type="ChEBI" id="CHEBI:15378"/>
        <dbReference type="ChEBI" id="CHEBI:136412"/>
        <dbReference type="ChEBI" id="CHEBI:157695"/>
        <dbReference type="ChEBI" id="CHEBI:167181"/>
        <dbReference type="EC" id="4.2.99.18"/>
    </reaction>
</comment>
<evidence type="ECO:0000256" key="4">
    <source>
        <dbReference type="ARBA" id="ARBA00023204"/>
    </source>
</evidence>
<dbReference type="InterPro" id="IPR003265">
    <property type="entry name" value="HhH-GPD_domain"/>
</dbReference>
<organism evidence="12 13">
    <name type="scientific">Phaeosphaeria nodorum (strain SN15 / ATCC MYA-4574 / FGSC 10173)</name>
    <name type="common">Glume blotch fungus</name>
    <name type="synonym">Parastagonospora nodorum</name>
    <dbReference type="NCBI Taxonomy" id="321614"/>
    <lineage>
        <taxon>Eukaryota</taxon>
        <taxon>Fungi</taxon>
        <taxon>Dikarya</taxon>
        <taxon>Ascomycota</taxon>
        <taxon>Pezizomycotina</taxon>
        <taxon>Dothideomycetes</taxon>
        <taxon>Pleosporomycetidae</taxon>
        <taxon>Pleosporales</taxon>
        <taxon>Pleosporineae</taxon>
        <taxon>Phaeosphaeriaceae</taxon>
        <taxon>Parastagonospora</taxon>
    </lineage>
</organism>
<dbReference type="InterPro" id="IPR011257">
    <property type="entry name" value="DNA_glycosylase"/>
</dbReference>
<evidence type="ECO:0000256" key="10">
    <source>
        <dbReference type="SAM" id="Phobius"/>
    </source>
</evidence>
<keyword evidence="5 8" id="KW-0456">Lyase</keyword>
<comment type="subcellular location">
    <subcellularLocation>
        <location evidence="8">Nucleus</location>
    </subcellularLocation>
    <subcellularLocation>
        <location evidence="8">Mitochondrion</location>
    </subcellularLocation>
</comment>
<feature type="transmembrane region" description="Helical" evidence="10">
    <location>
        <begin position="824"/>
        <end position="846"/>
    </location>
</feature>
<dbReference type="GO" id="GO:0003906">
    <property type="term" value="F:DNA-(apurinic or apyrimidinic site) endonuclease activity"/>
    <property type="evidence" value="ECO:0000318"/>
    <property type="project" value="GO_Central"/>
</dbReference>
<feature type="compositionally biased region" description="Low complexity" evidence="9">
    <location>
        <begin position="15"/>
        <end position="26"/>
    </location>
</feature>
<dbReference type="AlphaFoldDB" id="Q0UCF2"/>
<keyword evidence="3 8" id="KW-0378">Hydrolase</keyword>
<dbReference type="SMART" id="SM00478">
    <property type="entry name" value="ENDO3c"/>
    <property type="match status" value="1"/>
</dbReference>
<feature type="domain" description="HhH-GPD" evidence="11">
    <location>
        <begin position="169"/>
        <end position="320"/>
    </location>
</feature>
<gene>
    <name evidence="8" type="primary">NTH1</name>
    <name evidence="12" type="ORF">SNOG_10562</name>
</gene>
<evidence type="ECO:0000256" key="9">
    <source>
        <dbReference type="SAM" id="MobiDB-lite"/>
    </source>
</evidence>
<dbReference type="KEGG" id="pno:SNOG_10562"/>
<dbReference type="InterPro" id="IPR000445">
    <property type="entry name" value="HhH_motif"/>
</dbReference>
<comment type="caution">
    <text evidence="8">Lacks conserved residue(s) required for the propagation of feature annotation.</text>
</comment>
<dbReference type="FunFam" id="1.10.340.30:FF:000014">
    <property type="entry name" value="Endonuclease III homolog"/>
    <property type="match status" value="1"/>
</dbReference>
<dbReference type="Proteomes" id="UP000001055">
    <property type="component" value="Unassembled WGS sequence"/>
</dbReference>
<dbReference type="RefSeq" id="XP_001800828.1">
    <property type="nucleotide sequence ID" value="XM_001800776.1"/>
</dbReference>
<dbReference type="GO" id="GO:0006289">
    <property type="term" value="P:nucleotide-excision repair"/>
    <property type="evidence" value="ECO:0000318"/>
    <property type="project" value="GO_Central"/>
</dbReference>
<keyword evidence="10" id="KW-0812">Transmembrane</keyword>
<protein>
    <recommendedName>
        <fullName evidence="8">Endonuclease III homolog</fullName>
        <ecNumber evidence="8">3.2.2.-</ecNumber>
        <ecNumber evidence="8">4.2.99.18</ecNumber>
    </recommendedName>
    <alternativeName>
        <fullName evidence="8">Bifunctional DNA N-glycosylase/DNA-(apurinic or apyrimidinic site) lyase</fullName>
        <shortName evidence="8">DNA glycosylase/AP lyase</shortName>
    </alternativeName>
</protein>
<dbReference type="GeneID" id="5977735"/>
<feature type="region of interest" description="Disordered" evidence="9">
    <location>
        <begin position="960"/>
        <end position="1058"/>
    </location>
</feature>
<evidence type="ECO:0000256" key="5">
    <source>
        <dbReference type="ARBA" id="ARBA00023239"/>
    </source>
</evidence>
<evidence type="ECO:0000256" key="3">
    <source>
        <dbReference type="ARBA" id="ARBA00022801"/>
    </source>
</evidence>
<feature type="compositionally biased region" description="Basic residues" evidence="9">
    <location>
        <begin position="95"/>
        <end position="107"/>
    </location>
</feature>
<keyword evidence="6 8" id="KW-0326">Glycosidase</keyword>
<evidence type="ECO:0000313" key="12">
    <source>
        <dbReference type="EMBL" id="EAT81956.2"/>
    </source>
</evidence>
<dbReference type="CDD" id="cd00056">
    <property type="entry name" value="ENDO3c"/>
    <property type="match status" value="1"/>
</dbReference>
<dbReference type="InterPro" id="IPR004036">
    <property type="entry name" value="Endonuclease-III-like_CS2"/>
</dbReference>
<dbReference type="EMBL" id="CH445341">
    <property type="protein sequence ID" value="EAT81956.2"/>
    <property type="molecule type" value="Genomic_DNA"/>
</dbReference>
<reference evidence="13" key="1">
    <citation type="journal article" date="2007" name="Plant Cell">
        <title>Dothideomycete-plant interactions illuminated by genome sequencing and EST analysis of the wheat pathogen Stagonospora nodorum.</title>
        <authorList>
            <person name="Hane J.K."/>
            <person name="Lowe R.G."/>
            <person name="Solomon P.S."/>
            <person name="Tan K.C."/>
            <person name="Schoch C.L."/>
            <person name="Spatafora J.W."/>
            <person name="Crous P.W."/>
            <person name="Kodira C."/>
            <person name="Birren B.W."/>
            <person name="Galagan J.E."/>
            <person name="Torriani S.F."/>
            <person name="McDonald B.A."/>
            <person name="Oliver R.P."/>
        </authorList>
    </citation>
    <scope>NUCLEOTIDE SEQUENCE [LARGE SCALE GENOMIC DNA]</scope>
    <source>
        <strain evidence="13">SN15 / ATCC MYA-4574 / FGSC 10173</strain>
    </source>
</reference>
<dbReference type="GO" id="GO:0006285">
    <property type="term" value="P:base-excision repair, AP site formation"/>
    <property type="evidence" value="ECO:0000318"/>
    <property type="project" value="GO_Central"/>
</dbReference>
<dbReference type="HOGENOM" id="CLU_289694_0_0_1"/>
<dbReference type="GO" id="GO:0000703">
    <property type="term" value="F:oxidized pyrimidine nucleobase lesion DNA N-glycosylase activity"/>
    <property type="evidence" value="ECO:0000318"/>
    <property type="project" value="GO_Central"/>
</dbReference>
<evidence type="ECO:0000256" key="7">
    <source>
        <dbReference type="ARBA" id="ARBA00044632"/>
    </source>
</evidence>
<comment type="function">
    <text evidence="8">Bifunctional DNA N-glycosylase with associated apurinic/apyrimidinic (AP) lyase function that catalyzes the first step in base excision repair (BER), the primary repair pathway for the repair of oxidative DNA damage. The DNA N-glycosylase activity releases the damaged DNA base from DNA by cleaving the N-glycosidic bond, leaving an AP site. The AP lyase activity cleaves the phosphodiester bond 3' to the AP site by a beta-elimination. Primarily recognizes and repairs oxidative base damage of pyrimidines.</text>
</comment>
<dbReference type="VEuPathDB" id="FungiDB:JI435_105620"/>
<dbReference type="PANTHER" id="PTHR43286">
    <property type="entry name" value="ENDONUCLEASE III-LIKE PROTEIN 1"/>
    <property type="match status" value="1"/>
</dbReference>
<keyword evidence="8" id="KW-0496">Mitochondrion</keyword>
<feature type="region of interest" description="Disordered" evidence="9">
    <location>
        <begin position="1"/>
        <end position="108"/>
    </location>
</feature>
<accession>Q0UCF2</accession>
<evidence type="ECO:0000259" key="11">
    <source>
        <dbReference type="SMART" id="SM00478"/>
    </source>
</evidence>
<feature type="compositionally biased region" description="Polar residues" evidence="9">
    <location>
        <begin position="986"/>
        <end position="1009"/>
    </location>
</feature>
<dbReference type="Gene3D" id="1.10.1670.10">
    <property type="entry name" value="Helix-hairpin-Helix base-excision DNA repair enzymes (C-terminal)"/>
    <property type="match status" value="1"/>
</dbReference>
<feature type="transmembrane region" description="Helical" evidence="10">
    <location>
        <begin position="564"/>
        <end position="585"/>
    </location>
</feature>
<evidence type="ECO:0000256" key="6">
    <source>
        <dbReference type="ARBA" id="ARBA00023295"/>
    </source>
</evidence>
<evidence type="ECO:0000256" key="1">
    <source>
        <dbReference type="ARBA" id="ARBA00008343"/>
    </source>
</evidence>
<proteinExistence type="inferred from homology"/>
<dbReference type="PROSITE" id="PS01155">
    <property type="entry name" value="ENDONUCLEASE_III_2"/>
    <property type="match status" value="1"/>
</dbReference>
<dbReference type="PANTHER" id="PTHR43286:SF1">
    <property type="entry name" value="ENDONUCLEASE III-LIKE PROTEIN 1"/>
    <property type="match status" value="1"/>
</dbReference>
<dbReference type="InterPro" id="IPR023170">
    <property type="entry name" value="HhH_base_excis_C"/>
</dbReference>
<feature type="transmembrane region" description="Helical" evidence="10">
    <location>
        <begin position="905"/>
        <end position="929"/>
    </location>
</feature>
<dbReference type="GO" id="GO:0005739">
    <property type="term" value="C:mitochondrion"/>
    <property type="evidence" value="ECO:0007669"/>
    <property type="project" value="UniProtKB-SubCell"/>
</dbReference>
<dbReference type="InParanoid" id="Q0UCF2"/>
<evidence type="ECO:0000256" key="8">
    <source>
        <dbReference type="HAMAP-Rule" id="MF_03183"/>
    </source>
</evidence>
<name>Q0UCF2_PHANO</name>
<evidence type="ECO:0000256" key="2">
    <source>
        <dbReference type="ARBA" id="ARBA00022763"/>
    </source>
</evidence>
<dbReference type="GO" id="GO:0003677">
    <property type="term" value="F:DNA binding"/>
    <property type="evidence" value="ECO:0007669"/>
    <property type="project" value="UniProtKB-UniRule"/>
</dbReference>
<dbReference type="HAMAP" id="MF_03183">
    <property type="entry name" value="Endonuclease_III_Nth"/>
    <property type="match status" value="1"/>
</dbReference>
<dbReference type="STRING" id="321614.Q0UCF2"/>
<evidence type="ECO:0000313" key="13">
    <source>
        <dbReference type="Proteomes" id="UP000001055"/>
    </source>
</evidence>
<keyword evidence="10" id="KW-1133">Transmembrane helix</keyword>
<dbReference type="Pfam" id="PF00633">
    <property type="entry name" value="HHH"/>
    <property type="match status" value="1"/>
</dbReference>
<dbReference type="EC" id="3.2.2.-" evidence="8"/>
<dbReference type="Gene3D" id="1.10.340.30">
    <property type="entry name" value="Hypothetical protein, domain 2"/>
    <property type="match status" value="1"/>
</dbReference>
<dbReference type="GO" id="GO:0140078">
    <property type="term" value="F:class I DNA-(apurinic or apyrimidinic site) endonuclease activity"/>
    <property type="evidence" value="ECO:0007669"/>
    <property type="project" value="UniProtKB-EC"/>
</dbReference>
<keyword evidence="4 8" id="KW-0234">DNA repair</keyword>
<keyword evidence="2 8" id="KW-0227">DNA damage</keyword>
<dbReference type="FunFam" id="1.10.1670.10:FF:000003">
    <property type="entry name" value="Endonuclease III homolog"/>
    <property type="match status" value="1"/>
</dbReference>
<feature type="compositionally biased region" description="Basic and acidic residues" evidence="9">
    <location>
        <begin position="961"/>
        <end position="978"/>
    </location>
</feature>
<keyword evidence="8" id="KW-0539">Nucleus</keyword>
<comment type="similarity">
    <text evidence="1 8">Belongs to the Nth/MutY family.</text>
</comment>
<dbReference type="GO" id="GO:0005634">
    <property type="term" value="C:nucleus"/>
    <property type="evidence" value="ECO:0000318"/>
    <property type="project" value="GO_Central"/>
</dbReference>
<dbReference type="EC" id="4.2.99.18" evidence="8"/>
<sequence>MRTSRVSRDTSRIVAATRTLRQTRTAVTEERSKRQHTLSSPERVSSESESDLDLAASAESSSEEEKRPVKKRRTAPVAVKHEIKEESIATIASPKKPKKARRTPAKKIKGEDGTIKIEPPANWEEIYALTREMRNENIAPVDTMGCESLADRERTPRDQRFQTLVALMLSSQTKDTVTAVAMRNMQENMPGGFNLESVLALPPPDLNAMINKVGFHNLKTKYIKATAEILRDKFDGEIPDSIEGLVSLPGVGPKMAYLTMSAAWGKDEGIGVDVHVHRITNLWGWNKTQTPEQTRAALESWLPRDKWHDINNLLVGHGQTICLPVGRKCGECKLADRGLCPSAVVGKKMKVKKETVKLEVEGGGIVKQEEVLLEGGEVKAEDGPDALVKREETDDEEKDVGGALVKVGGRVHTPAPSALCHSKQTTTTFHTKSAGLADHFSLHQLVLKQTAEQLLGIRHKIPLPLPSHLGTTPYSPNFVPHNLRALSLQEEGCLHMVEATNLASTTPQAVIATFATMASPTNTEDVPRKFPFSNLRIPDLGQAVTSMTPSQHTQNRLRSNAKLAVPHLLILLASLAYLITMCTLLSTGLQGFSGILDTQLQEVSYELRVQDSITWREDLLESRMDKLEHTQLDSRFMETYDDCLARGVRAADFQIMRYRGFQYPTFRNRTIDWTVENCGRLHHVPQAKQASVQQDVLNGWARISYRGRSLAEKAMIMVEQRVKPLQNWLFNATGAGFFKSAEPITPNIVEPPTCAMLSARLYMPEEFRLDGEASPCRLVYVHLTKTPKDKAMMDKEALTETKLKFQELLRIYHHISIVRRATKFVAAELMLLEIFCLILYVVSLFASEFDLNQSTSSHWVSTSVTALRTHRFTPQEQYAAIFIFAQINAALASEYMQHSLYLERLVAMIMCSMTMLLRSFISGTTVAVFPQMYRALKELYDIATQPDVLTIQAIVPMPRTQSDDNISKHTEFSHRPDEASVPLQEPTLSASSSHTELQTVVDQPHTQNLAEDPRNETGSPAQSETDSDSLSDNEGYVDLAGGISPTMSEDQEWAVVDA</sequence>
<dbReference type="SUPFAM" id="SSF48150">
    <property type="entry name" value="DNA-glycosylase"/>
    <property type="match status" value="1"/>
</dbReference>